<proteinExistence type="predicted"/>
<dbReference type="Gene3D" id="3.40.1350.10">
    <property type="match status" value="1"/>
</dbReference>
<name>A0A6J5L2P3_9CAUD</name>
<organism evidence="5">
    <name type="scientific">uncultured Caudovirales phage</name>
    <dbReference type="NCBI Taxonomy" id="2100421"/>
    <lineage>
        <taxon>Viruses</taxon>
        <taxon>Duplodnaviria</taxon>
        <taxon>Heunggongvirae</taxon>
        <taxon>Uroviricota</taxon>
        <taxon>Caudoviricetes</taxon>
        <taxon>Peduoviridae</taxon>
        <taxon>Maltschvirus</taxon>
        <taxon>Maltschvirus maltsch</taxon>
    </lineage>
</organism>
<sequence length="122" mass="13579">MPRGLVSEHGEQAALVRRLRKARLRFAAMVNGAHVTKKQAAKLVAEGLEKGAPDIVIFDPPPLVGGCVGTVVEMKREGAPDSDLRDEQRKFLQDLRDRGWWVIIGRGCMEAWDKLREAGYDV</sequence>
<dbReference type="Pfam" id="PF08774">
    <property type="entry name" value="VRR_NUC"/>
    <property type="match status" value="1"/>
</dbReference>
<keyword evidence="3" id="KW-0378">Hydrolase</keyword>
<dbReference type="InterPro" id="IPR014883">
    <property type="entry name" value="VRR_NUC"/>
</dbReference>
<dbReference type="GO" id="GO:0004518">
    <property type="term" value="F:nuclease activity"/>
    <property type="evidence" value="ECO:0007669"/>
    <property type="project" value="UniProtKB-KW"/>
</dbReference>
<reference evidence="5" key="1">
    <citation type="submission" date="2020-04" db="EMBL/GenBank/DDBJ databases">
        <authorList>
            <person name="Chiriac C."/>
            <person name="Salcher M."/>
            <person name="Ghai R."/>
            <person name="Kavagutti S V."/>
        </authorList>
    </citation>
    <scope>NUCLEOTIDE SEQUENCE</scope>
</reference>
<dbReference type="InterPro" id="IPR011856">
    <property type="entry name" value="tRNA_endonuc-like_dom_sf"/>
</dbReference>
<gene>
    <name evidence="5" type="ORF">UFOVP114_84</name>
</gene>
<feature type="domain" description="VRR-NUC" evidence="4">
    <location>
        <begin position="8"/>
        <end position="102"/>
    </location>
</feature>
<dbReference type="GO" id="GO:0016788">
    <property type="term" value="F:hydrolase activity, acting on ester bonds"/>
    <property type="evidence" value="ECO:0007669"/>
    <property type="project" value="InterPro"/>
</dbReference>
<dbReference type="EMBL" id="LR796230">
    <property type="protein sequence ID" value="CAB4128814.1"/>
    <property type="molecule type" value="Genomic_DNA"/>
</dbReference>
<dbReference type="GO" id="GO:0003676">
    <property type="term" value="F:nucleic acid binding"/>
    <property type="evidence" value="ECO:0007669"/>
    <property type="project" value="InterPro"/>
</dbReference>
<evidence type="ECO:0000313" key="5">
    <source>
        <dbReference type="EMBL" id="CAB4128814.1"/>
    </source>
</evidence>
<accession>A0A6J5L2P3</accession>
<evidence type="ECO:0000259" key="4">
    <source>
        <dbReference type="Pfam" id="PF08774"/>
    </source>
</evidence>
<keyword evidence="2" id="KW-0540">Nuclease</keyword>
<evidence type="ECO:0000256" key="2">
    <source>
        <dbReference type="ARBA" id="ARBA00022722"/>
    </source>
</evidence>
<evidence type="ECO:0000256" key="1">
    <source>
        <dbReference type="ARBA" id="ARBA00001946"/>
    </source>
</evidence>
<comment type="cofactor">
    <cofactor evidence="1">
        <name>Mg(2+)</name>
        <dbReference type="ChEBI" id="CHEBI:18420"/>
    </cofactor>
</comment>
<protein>
    <submittedName>
        <fullName evidence="5">VRR-NUC domain containing protein</fullName>
    </submittedName>
</protein>
<evidence type="ECO:0000256" key="3">
    <source>
        <dbReference type="ARBA" id="ARBA00022801"/>
    </source>
</evidence>